<dbReference type="PANTHER" id="PTHR34448">
    <property type="entry name" value="AMINOPEPTIDASE"/>
    <property type="match status" value="1"/>
</dbReference>
<dbReference type="Pfam" id="PF26233">
    <property type="entry name" value="NicX"/>
    <property type="match status" value="1"/>
</dbReference>
<dbReference type="PANTHER" id="PTHR34448:SF1">
    <property type="entry name" value="BLL6088 PROTEIN"/>
    <property type="match status" value="1"/>
</dbReference>
<dbReference type="RefSeq" id="WP_282001665.1">
    <property type="nucleotide sequence ID" value="NZ_AP027151.1"/>
</dbReference>
<proteinExistence type="predicted"/>
<evidence type="ECO:0000313" key="2">
    <source>
        <dbReference type="EMBL" id="BDV41655.1"/>
    </source>
</evidence>
<gene>
    <name evidence="2" type="ORF">GURASL_05780</name>
</gene>
<dbReference type="Proteomes" id="UP001317705">
    <property type="component" value="Chromosome"/>
</dbReference>
<keyword evidence="3" id="KW-1185">Reference proteome</keyword>
<dbReference type="InterPro" id="IPR058739">
    <property type="entry name" value="NicX"/>
</dbReference>
<keyword evidence="1" id="KW-0479">Metal-binding</keyword>
<accession>A0ABN6VUG7</accession>
<dbReference type="EMBL" id="AP027151">
    <property type="protein sequence ID" value="BDV41655.1"/>
    <property type="molecule type" value="Genomic_DNA"/>
</dbReference>
<evidence type="ECO:0000313" key="3">
    <source>
        <dbReference type="Proteomes" id="UP001317705"/>
    </source>
</evidence>
<evidence type="ECO:0000256" key="1">
    <source>
        <dbReference type="ARBA" id="ARBA00022723"/>
    </source>
</evidence>
<name>A0ABN6VUG7_9BACT</name>
<dbReference type="SUPFAM" id="SSF144052">
    <property type="entry name" value="Thermophilic metalloprotease-like"/>
    <property type="match status" value="1"/>
</dbReference>
<dbReference type="InterPro" id="IPR052170">
    <property type="entry name" value="M29_Exopeptidase"/>
</dbReference>
<sequence length="374" mass="40927">MLQEALTALYETNMGVHRGERIIVIADTIRPDETIGSADLERRKRLFDAAREAARFATETYGNGEFVVYPTTAAPGAEPPETLWRSAFGPTIIDLLVSEGLLAKLLNKQASPAEFERARDIVVSYRDNVVDVVIALANNSTSHTRFRSLVNAAGGRYASLPQFDPEMFFTSMRVDWHALAARTTLLASRINDAEEILIATPNGTKMRIGKAGRTAKGDDGILTAPGSFGNLPAGEVYLAPREGTSEGIMVIDYAPTRKLSSPLELIVNRGMVTEIRGEEPHRRELEKRFAESDNNRNIAELGIGTNDRATRPDNILEAEKILGTIHIALGDNSGFGGTVQTPFHEDYVFYRPTLTTLTAGGRETVLLRDGVLTL</sequence>
<protein>
    <submittedName>
        <fullName evidence="2">Peptidase</fullName>
    </submittedName>
</protein>
<reference evidence="2 3" key="1">
    <citation type="submission" date="2022-12" db="EMBL/GenBank/DDBJ databases">
        <title>Polyphasic characterization of Geotalea uranireducens NIT-SL11 newly isolated from a complex of sewage sludge and microbially reduced graphene oxide.</title>
        <authorList>
            <person name="Xie L."/>
            <person name="Yoshida N."/>
            <person name="Meng L."/>
        </authorList>
    </citation>
    <scope>NUCLEOTIDE SEQUENCE [LARGE SCALE GENOMIC DNA]</scope>
    <source>
        <strain evidence="2 3">NIT-SL11</strain>
    </source>
</reference>
<organism evidence="2 3">
    <name type="scientific">Geotalea uraniireducens</name>
    <dbReference type="NCBI Taxonomy" id="351604"/>
    <lineage>
        <taxon>Bacteria</taxon>
        <taxon>Pseudomonadati</taxon>
        <taxon>Thermodesulfobacteriota</taxon>
        <taxon>Desulfuromonadia</taxon>
        <taxon>Geobacterales</taxon>
        <taxon>Geobacteraceae</taxon>
        <taxon>Geotalea</taxon>
    </lineage>
</organism>